<dbReference type="InterPro" id="IPR015421">
    <property type="entry name" value="PyrdxlP-dep_Trfase_major"/>
</dbReference>
<dbReference type="OrthoDB" id="9802328at2"/>
<dbReference type="PANTHER" id="PTHR42790:SF19">
    <property type="entry name" value="KYNURENINE_ALPHA-AMINOADIPATE AMINOTRANSFERASE, MITOCHONDRIAL"/>
    <property type="match status" value="1"/>
</dbReference>
<dbReference type="GO" id="GO:0008483">
    <property type="term" value="F:transaminase activity"/>
    <property type="evidence" value="ECO:0007669"/>
    <property type="project" value="UniProtKB-KW"/>
</dbReference>
<dbReference type="GO" id="GO:1901605">
    <property type="term" value="P:alpha-amino acid metabolic process"/>
    <property type="evidence" value="ECO:0007669"/>
    <property type="project" value="TreeGrafter"/>
</dbReference>
<keyword evidence="6" id="KW-0663">Pyridoxal phosphate</keyword>
<dbReference type="InterPro" id="IPR004839">
    <property type="entry name" value="Aminotransferase_I/II_large"/>
</dbReference>
<evidence type="ECO:0000259" key="7">
    <source>
        <dbReference type="Pfam" id="PF00155"/>
    </source>
</evidence>
<proteinExistence type="inferred from homology"/>
<evidence type="ECO:0000256" key="5">
    <source>
        <dbReference type="ARBA" id="ARBA00022679"/>
    </source>
</evidence>
<keyword evidence="4" id="KW-0032">Aminotransferase</keyword>
<evidence type="ECO:0000313" key="8">
    <source>
        <dbReference type="EMBL" id="KRN80468.1"/>
    </source>
</evidence>
<comment type="caution">
    <text evidence="8">The sequence shown here is derived from an EMBL/GenBank/DDBJ whole genome shotgun (WGS) entry which is preliminary data.</text>
</comment>
<dbReference type="PATRIC" id="fig|1122148.6.peg.47"/>
<dbReference type="FunFam" id="3.40.640.10:FF:000053">
    <property type="entry name" value="Aminotransferase, class I"/>
    <property type="match status" value="1"/>
</dbReference>
<comment type="cofactor">
    <cofactor evidence="1">
        <name>pyridoxal 5'-phosphate</name>
        <dbReference type="ChEBI" id="CHEBI:597326"/>
    </cofactor>
</comment>
<dbReference type="Proteomes" id="UP000051565">
    <property type="component" value="Unassembled WGS sequence"/>
</dbReference>
<dbReference type="CDD" id="cd00609">
    <property type="entry name" value="AAT_like"/>
    <property type="match status" value="1"/>
</dbReference>
<organism evidence="8 9">
    <name type="scientific">Fructilactobacillus lindneri DSM 20690 = JCM 11027</name>
    <dbReference type="NCBI Taxonomy" id="1122148"/>
    <lineage>
        <taxon>Bacteria</taxon>
        <taxon>Bacillati</taxon>
        <taxon>Bacillota</taxon>
        <taxon>Bacilli</taxon>
        <taxon>Lactobacillales</taxon>
        <taxon>Lactobacillaceae</taxon>
        <taxon>Fructilactobacillus</taxon>
    </lineage>
</organism>
<reference evidence="8 9" key="1">
    <citation type="journal article" date="2015" name="Genome Announc.">
        <title>Expanding the biotechnology potential of lactobacilli through comparative genomics of 213 strains and associated genera.</title>
        <authorList>
            <person name="Sun Z."/>
            <person name="Harris H.M."/>
            <person name="McCann A."/>
            <person name="Guo C."/>
            <person name="Argimon S."/>
            <person name="Zhang W."/>
            <person name="Yang X."/>
            <person name="Jeffery I.B."/>
            <person name="Cooney J.C."/>
            <person name="Kagawa T.F."/>
            <person name="Liu W."/>
            <person name="Song Y."/>
            <person name="Salvetti E."/>
            <person name="Wrobel A."/>
            <person name="Rasinkangas P."/>
            <person name="Parkhill J."/>
            <person name="Rea M.C."/>
            <person name="O'Sullivan O."/>
            <person name="Ritari J."/>
            <person name="Douillard F.P."/>
            <person name="Paul Ross R."/>
            <person name="Yang R."/>
            <person name="Briner A.E."/>
            <person name="Felis G.E."/>
            <person name="de Vos W.M."/>
            <person name="Barrangou R."/>
            <person name="Klaenhammer T.R."/>
            <person name="Caufield P.W."/>
            <person name="Cui Y."/>
            <person name="Zhang H."/>
            <person name="O'Toole P.W."/>
        </authorList>
    </citation>
    <scope>NUCLEOTIDE SEQUENCE [LARGE SCALE GENOMIC DNA]</scope>
    <source>
        <strain evidence="8 9">DSM 20690</strain>
    </source>
</reference>
<dbReference type="PANTHER" id="PTHR42790">
    <property type="entry name" value="AMINOTRANSFERASE"/>
    <property type="match status" value="1"/>
</dbReference>
<evidence type="ECO:0000256" key="3">
    <source>
        <dbReference type="ARBA" id="ARBA00011738"/>
    </source>
</evidence>
<comment type="similarity">
    <text evidence="2">Belongs to the class-I pyridoxal-phosphate-dependent aminotransferase family.</text>
</comment>
<evidence type="ECO:0000256" key="2">
    <source>
        <dbReference type="ARBA" id="ARBA00007441"/>
    </source>
</evidence>
<keyword evidence="9" id="KW-1185">Reference proteome</keyword>
<dbReference type="STRING" id="53444.AYR59_01130"/>
<dbReference type="InterPro" id="IPR050859">
    <property type="entry name" value="Class-I_PLP-dep_aminotransf"/>
</dbReference>
<evidence type="ECO:0000313" key="9">
    <source>
        <dbReference type="Proteomes" id="UP000051565"/>
    </source>
</evidence>
<evidence type="ECO:0000256" key="1">
    <source>
        <dbReference type="ARBA" id="ARBA00001933"/>
    </source>
</evidence>
<name>A0A0R2K2R7_9LACO</name>
<dbReference type="InterPro" id="IPR015422">
    <property type="entry name" value="PyrdxlP-dep_Trfase_small"/>
</dbReference>
<dbReference type="Gene3D" id="3.40.640.10">
    <property type="entry name" value="Type I PLP-dependent aspartate aminotransferase-like (Major domain)"/>
    <property type="match status" value="1"/>
</dbReference>
<dbReference type="EMBL" id="JQBT01000010">
    <property type="protein sequence ID" value="KRN80468.1"/>
    <property type="molecule type" value="Genomic_DNA"/>
</dbReference>
<sequence>MKFRYANGVPTSTENATANILKAAADPNVISFGGGLPAPELFPVAEMKAATDKVFDKYGRLVLQYAQTLGYPKLREQITDLMKDRHVDAEVENIGVVTGSQQAIDLVARMMINPGDVVIVEDPSYLAAIDVFNSYGAKLVGVPMDEDGMKTDALAETVKKYTKAKFIYTIPNFQNPTGRTMTEERRKELVRVAKEAGIPIVEDDPYGAIRYAGKKLPPLKHFDKDGGVIYLSSFSKILAPGMRLGWLVADKSFMDHFSLMKQNADLHTDNLTQYIVSQFLLDVDLKKHVKKITDAYEHRANLMLELIDKYFPKNVHHSNPEGGMFIWVEIPGGVDTDELFKTCIKNNVAFVPGSAFFAGDIKPGTFRLNFSNMNDEQIKEGIKRMGKAIAEVVDN</sequence>
<protein>
    <submittedName>
        <fullName evidence="8">GntR family transcriptional regulator</fullName>
    </submittedName>
</protein>
<dbReference type="SUPFAM" id="SSF53383">
    <property type="entry name" value="PLP-dependent transferases"/>
    <property type="match status" value="1"/>
</dbReference>
<dbReference type="Pfam" id="PF00155">
    <property type="entry name" value="Aminotran_1_2"/>
    <property type="match status" value="1"/>
</dbReference>
<accession>A0A0R2K2R7</accession>
<evidence type="ECO:0000256" key="4">
    <source>
        <dbReference type="ARBA" id="ARBA00022576"/>
    </source>
</evidence>
<dbReference type="RefSeq" id="WP_054646592.1">
    <property type="nucleotide sequence ID" value="NZ_FUXS01000006.1"/>
</dbReference>
<gene>
    <name evidence="8" type="ORF">IV52_GL000042</name>
</gene>
<dbReference type="GO" id="GO:0030170">
    <property type="term" value="F:pyridoxal phosphate binding"/>
    <property type="evidence" value="ECO:0007669"/>
    <property type="project" value="InterPro"/>
</dbReference>
<feature type="domain" description="Aminotransferase class I/classII large" evidence="7">
    <location>
        <begin position="53"/>
        <end position="384"/>
    </location>
</feature>
<comment type="subunit">
    <text evidence="3">Homodimer.</text>
</comment>
<evidence type="ECO:0000256" key="6">
    <source>
        <dbReference type="ARBA" id="ARBA00022898"/>
    </source>
</evidence>
<keyword evidence="5" id="KW-0808">Transferase</keyword>
<dbReference type="Gene3D" id="3.90.1150.10">
    <property type="entry name" value="Aspartate Aminotransferase, domain 1"/>
    <property type="match status" value="1"/>
</dbReference>
<dbReference type="AlphaFoldDB" id="A0A0R2K2R7"/>
<dbReference type="GeneID" id="61249483"/>
<dbReference type="InterPro" id="IPR015424">
    <property type="entry name" value="PyrdxlP-dep_Trfase"/>
</dbReference>